<name>A0A975U654_9PROT</name>
<dbReference type="KEGG" id="elio:KO353_09760"/>
<protein>
    <submittedName>
        <fullName evidence="2">DUF58 domain-containing protein</fullName>
    </submittedName>
</protein>
<dbReference type="PANTHER" id="PTHR33608:SF6">
    <property type="entry name" value="BLL2464 PROTEIN"/>
    <property type="match status" value="1"/>
</dbReference>
<evidence type="ECO:0000313" key="3">
    <source>
        <dbReference type="Proteomes" id="UP000694001"/>
    </source>
</evidence>
<feature type="domain" description="DUF58" evidence="1">
    <location>
        <begin position="62"/>
        <end position="266"/>
    </location>
</feature>
<dbReference type="AlphaFoldDB" id="A0A975U654"/>
<accession>A0A975U654</accession>
<dbReference type="Pfam" id="PF01882">
    <property type="entry name" value="DUF58"/>
    <property type="match status" value="1"/>
</dbReference>
<dbReference type="InterPro" id="IPR002881">
    <property type="entry name" value="DUF58"/>
</dbReference>
<dbReference type="EMBL" id="CP076448">
    <property type="protein sequence ID" value="QXM26284.1"/>
    <property type="molecule type" value="Genomic_DNA"/>
</dbReference>
<evidence type="ECO:0000259" key="1">
    <source>
        <dbReference type="Pfam" id="PF01882"/>
    </source>
</evidence>
<dbReference type="Proteomes" id="UP000694001">
    <property type="component" value="Chromosome"/>
</dbReference>
<reference evidence="2" key="1">
    <citation type="submission" date="2021-06" db="EMBL/GenBank/DDBJ databases">
        <title>Elioraea tepida, sp. nov., a moderately thermophilic aerobic anoxygenic phototrophic bacterium isolated from an alkaline siliceous hot spring mat community in Yellowstone National Park, WY, USA.</title>
        <authorList>
            <person name="Saini M.K."/>
            <person name="Yoshida S."/>
            <person name="Sebastian A."/>
            <person name="Hirose S."/>
            <person name="Hara E."/>
            <person name="Tamaki H."/>
            <person name="Soulier N.T."/>
            <person name="Albert I."/>
            <person name="Hanada S."/>
            <person name="Bryant D.A."/>
            <person name="Tank M."/>
        </authorList>
    </citation>
    <scope>NUCLEOTIDE SEQUENCE</scope>
    <source>
        <strain evidence="2">MS-P2</strain>
    </source>
</reference>
<proteinExistence type="predicted"/>
<gene>
    <name evidence="2" type="ORF">KO353_09760</name>
</gene>
<keyword evidence="3" id="KW-1185">Reference proteome</keyword>
<sequence>MPDAGRARRHEGARAVARAQHAEQVSARLPPLLVAAERVAATVAQGVHGRRRVGQGDSFWQFRPFLPGDPVQRIDWRQSAKSDRTFVRETEWEAAQSVWIWRDASASMRWRSSDRLPEKVDRAELLALALASLLLRGAERVALFGLGMRPVSGRSMIEMLAEAIGRRGDAGAVAGLPAAEPLPRHARVVLIGDFLSPLADVQAAIARLAAIPVTGHMLQVLDPAEEALPFRGRIRFEGLEREGAALIGRVEGLRGDYQARLAAQREGLKAIAAAAGWSFGTHLTDAPPESALLALYLALAPARAGRAD</sequence>
<dbReference type="PANTHER" id="PTHR33608">
    <property type="entry name" value="BLL2464 PROTEIN"/>
    <property type="match status" value="1"/>
</dbReference>
<evidence type="ECO:0000313" key="2">
    <source>
        <dbReference type="EMBL" id="QXM26284.1"/>
    </source>
</evidence>
<organism evidence="2 3">
    <name type="scientific">Elioraea tepida</name>
    <dbReference type="NCBI Taxonomy" id="2843330"/>
    <lineage>
        <taxon>Bacteria</taxon>
        <taxon>Pseudomonadati</taxon>
        <taxon>Pseudomonadota</taxon>
        <taxon>Alphaproteobacteria</taxon>
        <taxon>Acetobacterales</taxon>
        <taxon>Elioraeaceae</taxon>
        <taxon>Elioraea</taxon>
    </lineage>
</organism>